<dbReference type="Pfam" id="PF00069">
    <property type="entry name" value="Pkinase"/>
    <property type="match status" value="1"/>
</dbReference>
<proteinExistence type="inferred from homology"/>
<dbReference type="OrthoDB" id="283111at2759"/>
<dbReference type="GO" id="GO:0005524">
    <property type="term" value="F:ATP binding"/>
    <property type="evidence" value="ECO:0007669"/>
    <property type="project" value="UniProtKB-UniRule"/>
</dbReference>
<reference evidence="10 11" key="1">
    <citation type="submission" date="2016-07" db="EMBL/GenBank/DDBJ databases">
        <title>Pervasive Adenine N6-methylation of Active Genes in Fungi.</title>
        <authorList>
            <consortium name="DOE Joint Genome Institute"/>
            <person name="Mondo S.J."/>
            <person name="Dannebaum R.O."/>
            <person name="Kuo R.C."/>
            <person name="Labutti K."/>
            <person name="Haridas S."/>
            <person name="Kuo A."/>
            <person name="Salamov A."/>
            <person name="Ahrendt S.R."/>
            <person name="Lipzen A."/>
            <person name="Sullivan W."/>
            <person name="Andreopoulos W.B."/>
            <person name="Clum A."/>
            <person name="Lindquist E."/>
            <person name="Daum C."/>
            <person name="Ramamoorthy G.K."/>
            <person name="Gryganskyi A."/>
            <person name="Culley D."/>
            <person name="Magnuson J.K."/>
            <person name="James T.Y."/>
            <person name="O'Malley M.A."/>
            <person name="Stajich J.E."/>
            <person name="Spatafora J.W."/>
            <person name="Visel A."/>
            <person name="Grigoriev I.V."/>
        </authorList>
    </citation>
    <scope>NUCLEOTIDE SEQUENCE [LARGE SCALE GENOMIC DNA]</scope>
    <source>
        <strain evidence="10 11">NRRL 2496</strain>
    </source>
</reference>
<dbReference type="GO" id="GO:0005634">
    <property type="term" value="C:nucleus"/>
    <property type="evidence" value="ECO:0007669"/>
    <property type="project" value="TreeGrafter"/>
</dbReference>
<dbReference type="AlphaFoldDB" id="A0A1X2HWD6"/>
<evidence type="ECO:0000256" key="1">
    <source>
        <dbReference type="ARBA" id="ARBA00022527"/>
    </source>
</evidence>
<name>A0A1X2HWD6_SYNRA</name>
<dbReference type="Proteomes" id="UP000242180">
    <property type="component" value="Unassembled WGS sequence"/>
</dbReference>
<dbReference type="Gene3D" id="1.10.510.10">
    <property type="entry name" value="Transferase(Phosphotransferase) domain 1"/>
    <property type="match status" value="1"/>
</dbReference>
<dbReference type="Gene3D" id="3.30.200.20">
    <property type="entry name" value="Phosphorylase Kinase, domain 1"/>
    <property type="match status" value="1"/>
</dbReference>
<evidence type="ECO:0000256" key="8">
    <source>
        <dbReference type="SAM" id="MobiDB-lite"/>
    </source>
</evidence>
<keyword evidence="4 10" id="KW-0418">Kinase</keyword>
<dbReference type="GO" id="GO:0004674">
    <property type="term" value="F:protein serine/threonine kinase activity"/>
    <property type="evidence" value="ECO:0007669"/>
    <property type="project" value="UniProtKB-KW"/>
</dbReference>
<gene>
    <name evidence="10" type="ORF">BCR43DRAFT_484116</name>
</gene>
<feature type="binding site" evidence="6">
    <location>
        <position position="186"/>
    </location>
    <ligand>
        <name>ATP</name>
        <dbReference type="ChEBI" id="CHEBI:30616"/>
    </ligand>
</feature>
<keyword evidence="3 6" id="KW-0547">Nucleotide-binding</keyword>
<evidence type="ECO:0000256" key="6">
    <source>
        <dbReference type="PROSITE-ProRule" id="PRU10141"/>
    </source>
</evidence>
<dbReference type="CDD" id="cd14134">
    <property type="entry name" value="PKc_CLK"/>
    <property type="match status" value="1"/>
</dbReference>
<dbReference type="OMA" id="SINPQHY"/>
<keyword evidence="2" id="KW-0808">Transferase</keyword>
<dbReference type="InterPro" id="IPR051175">
    <property type="entry name" value="CLK_kinases"/>
</dbReference>
<dbReference type="SUPFAM" id="SSF56112">
    <property type="entry name" value="Protein kinase-like (PK-like)"/>
    <property type="match status" value="1"/>
</dbReference>
<feature type="region of interest" description="Disordered" evidence="8">
    <location>
        <begin position="86"/>
        <end position="136"/>
    </location>
</feature>
<evidence type="ECO:0000313" key="10">
    <source>
        <dbReference type="EMBL" id="ORZ03873.1"/>
    </source>
</evidence>
<dbReference type="PANTHER" id="PTHR45646">
    <property type="entry name" value="SERINE/THREONINE-PROTEIN KINASE DOA-RELATED"/>
    <property type="match status" value="1"/>
</dbReference>
<dbReference type="InterPro" id="IPR000719">
    <property type="entry name" value="Prot_kinase_dom"/>
</dbReference>
<sequence>MCALPTAFTTTTATIATTATAAAAVLPQAMAATTTTTTTATTDHPARSLPRRQRATNWQADFYKNGYPTEVIVIEDSPAVEENFASNARAKRKQEAQSVNHPQRAKRRKNDPPRVVHDTPASTSGRHKSASSSAAVKRVDKDGHYVFKPNDKLCNRYLTIKELGKGTFGKVLECRDVFTNTRYAIKIIRAIPKYKEAGKVEIRVLQRLKEADPTNLYKCIQMRHAFTERDHVCMVFDLLKASVFDFLKNNDFRGFPHAHVQHMAQQLLTSVAFLHDQNLIHTDIKPENLMLMDNRSRPSSEGGLRLEDTSIQLIDFGSATFESEYHSTVVSTRHYRAPEIILGIGWSFPCDIWSVACVLVEFVTGEAYFQTHENQEHLALMQYALGKTVPTRLLRDAKQDIQNLFRADGSVLYPTPRHLITPLQRLLDPNASLFNKHLLALLRCMFVHDPAKRITARDALRHPFFTHVFDEPPTVAQPVTQAPAIAV</sequence>
<evidence type="ECO:0000256" key="4">
    <source>
        <dbReference type="ARBA" id="ARBA00022777"/>
    </source>
</evidence>
<dbReference type="InterPro" id="IPR017441">
    <property type="entry name" value="Protein_kinase_ATP_BS"/>
</dbReference>
<dbReference type="PROSITE" id="PS00108">
    <property type="entry name" value="PROTEIN_KINASE_ST"/>
    <property type="match status" value="1"/>
</dbReference>
<dbReference type="InterPro" id="IPR011009">
    <property type="entry name" value="Kinase-like_dom_sf"/>
</dbReference>
<dbReference type="PROSITE" id="PS50011">
    <property type="entry name" value="PROTEIN_KINASE_DOM"/>
    <property type="match status" value="1"/>
</dbReference>
<organism evidence="10 11">
    <name type="scientific">Syncephalastrum racemosum</name>
    <name type="common">Filamentous fungus</name>
    <dbReference type="NCBI Taxonomy" id="13706"/>
    <lineage>
        <taxon>Eukaryota</taxon>
        <taxon>Fungi</taxon>
        <taxon>Fungi incertae sedis</taxon>
        <taxon>Mucoromycota</taxon>
        <taxon>Mucoromycotina</taxon>
        <taxon>Mucoromycetes</taxon>
        <taxon>Mucorales</taxon>
        <taxon>Syncephalastraceae</taxon>
        <taxon>Syncephalastrum</taxon>
    </lineage>
</organism>
<comment type="similarity">
    <text evidence="7">Belongs to the protein kinase superfamily.</text>
</comment>
<keyword evidence="11" id="KW-1185">Reference proteome</keyword>
<keyword evidence="1 7" id="KW-0723">Serine/threonine-protein kinase</keyword>
<accession>A0A1X2HWD6</accession>
<dbReference type="GO" id="GO:0043484">
    <property type="term" value="P:regulation of RNA splicing"/>
    <property type="evidence" value="ECO:0007669"/>
    <property type="project" value="TreeGrafter"/>
</dbReference>
<feature type="region of interest" description="Disordered" evidence="8">
    <location>
        <begin position="35"/>
        <end position="55"/>
    </location>
</feature>
<comment type="caution">
    <text evidence="10">The sequence shown here is derived from an EMBL/GenBank/DDBJ whole genome shotgun (WGS) entry which is preliminary data.</text>
</comment>
<evidence type="ECO:0000256" key="2">
    <source>
        <dbReference type="ARBA" id="ARBA00022679"/>
    </source>
</evidence>
<protein>
    <submittedName>
        <fullName evidence="10">Kinase-like domain-containing protein</fullName>
    </submittedName>
</protein>
<evidence type="ECO:0000256" key="5">
    <source>
        <dbReference type="ARBA" id="ARBA00022840"/>
    </source>
</evidence>
<dbReference type="PANTHER" id="PTHR45646:SF11">
    <property type="entry name" value="SERINE_THREONINE-PROTEIN KINASE DOA"/>
    <property type="match status" value="1"/>
</dbReference>
<keyword evidence="5 6" id="KW-0067">ATP-binding</keyword>
<dbReference type="SMART" id="SM00220">
    <property type="entry name" value="S_TKc"/>
    <property type="match status" value="1"/>
</dbReference>
<dbReference type="InterPro" id="IPR008271">
    <property type="entry name" value="Ser/Thr_kinase_AS"/>
</dbReference>
<evidence type="ECO:0000256" key="7">
    <source>
        <dbReference type="RuleBase" id="RU000304"/>
    </source>
</evidence>
<evidence type="ECO:0000313" key="11">
    <source>
        <dbReference type="Proteomes" id="UP000242180"/>
    </source>
</evidence>
<dbReference type="InParanoid" id="A0A1X2HWD6"/>
<evidence type="ECO:0000256" key="3">
    <source>
        <dbReference type="ARBA" id="ARBA00022741"/>
    </source>
</evidence>
<evidence type="ECO:0000259" key="9">
    <source>
        <dbReference type="PROSITE" id="PS50011"/>
    </source>
</evidence>
<dbReference type="STRING" id="13706.A0A1X2HWD6"/>
<feature type="domain" description="Protein kinase" evidence="9">
    <location>
        <begin position="157"/>
        <end position="465"/>
    </location>
</feature>
<dbReference type="PROSITE" id="PS00107">
    <property type="entry name" value="PROTEIN_KINASE_ATP"/>
    <property type="match status" value="1"/>
</dbReference>
<dbReference type="EMBL" id="MCGN01000001">
    <property type="protein sequence ID" value="ORZ03873.1"/>
    <property type="molecule type" value="Genomic_DNA"/>
</dbReference>